<dbReference type="NCBIfam" id="TIGR01135">
    <property type="entry name" value="glmS"/>
    <property type="match status" value="1"/>
</dbReference>
<dbReference type="SUPFAM" id="SSF56235">
    <property type="entry name" value="N-terminal nucleophile aminohydrolases (Ntn hydrolases)"/>
    <property type="match status" value="1"/>
</dbReference>
<dbReference type="PROSITE" id="PS51278">
    <property type="entry name" value="GATASE_TYPE_2"/>
    <property type="match status" value="1"/>
</dbReference>
<keyword evidence="8" id="KW-0677">Repeat</keyword>
<keyword evidence="9" id="KW-0315">Glutamine amidotransferase</keyword>
<dbReference type="GO" id="GO:0006487">
    <property type="term" value="P:protein N-linked glycosylation"/>
    <property type="evidence" value="ECO:0007669"/>
    <property type="project" value="TreeGrafter"/>
</dbReference>
<dbReference type="InParanoid" id="G0EEM3"/>
<dbReference type="GO" id="GO:0006002">
    <property type="term" value="P:fructose 6-phosphate metabolic process"/>
    <property type="evidence" value="ECO:0007669"/>
    <property type="project" value="TreeGrafter"/>
</dbReference>
<dbReference type="OrthoDB" id="372195at2157"/>
<dbReference type="InterPro" id="IPR035490">
    <property type="entry name" value="GlmS/FrlB_SIS"/>
</dbReference>
<dbReference type="EMBL" id="CP002838">
    <property type="protein sequence ID" value="AEM38845.1"/>
    <property type="molecule type" value="Genomic_DNA"/>
</dbReference>
<dbReference type="PROSITE" id="PS51464">
    <property type="entry name" value="SIS"/>
    <property type="match status" value="2"/>
</dbReference>
<dbReference type="GO" id="GO:0006047">
    <property type="term" value="P:UDP-N-acetylglucosamine metabolic process"/>
    <property type="evidence" value="ECO:0007669"/>
    <property type="project" value="TreeGrafter"/>
</dbReference>
<evidence type="ECO:0000256" key="3">
    <source>
        <dbReference type="ARBA" id="ARBA00012916"/>
    </source>
</evidence>
<evidence type="ECO:0000256" key="1">
    <source>
        <dbReference type="ARBA" id="ARBA00001031"/>
    </source>
</evidence>
<dbReference type="InterPro" id="IPR035466">
    <property type="entry name" value="GlmS/AgaS_SIS"/>
</dbReference>
<dbReference type="GO" id="GO:0005737">
    <property type="term" value="C:cytoplasm"/>
    <property type="evidence" value="ECO:0007669"/>
    <property type="project" value="UniProtKB-SubCell"/>
</dbReference>
<dbReference type="Gene3D" id="3.60.20.10">
    <property type="entry name" value="Glutamine Phosphoribosylpyrophosphate, subunit 1, domain 1"/>
    <property type="match status" value="1"/>
</dbReference>
<evidence type="ECO:0000313" key="13">
    <source>
        <dbReference type="EMBL" id="AEM38845.1"/>
    </source>
</evidence>
<dbReference type="EC" id="2.6.1.16" evidence="3"/>
<dbReference type="NCBIfam" id="NF001484">
    <property type="entry name" value="PRK00331.1"/>
    <property type="match status" value="1"/>
</dbReference>
<keyword evidence="6 13" id="KW-0032">Aminotransferase</keyword>
<dbReference type="SUPFAM" id="SSF53697">
    <property type="entry name" value="SIS domain"/>
    <property type="match status" value="1"/>
</dbReference>
<evidence type="ECO:0000256" key="10">
    <source>
        <dbReference type="ARBA" id="ARBA00055466"/>
    </source>
</evidence>
<keyword evidence="14" id="KW-1185">Reference proteome</keyword>
<dbReference type="CDD" id="cd05009">
    <property type="entry name" value="SIS_GlmS_GlmD_2"/>
    <property type="match status" value="1"/>
</dbReference>
<proteinExistence type="predicted"/>
<keyword evidence="7 13" id="KW-0808">Transferase</keyword>
<dbReference type="InterPro" id="IPR017932">
    <property type="entry name" value="GATase_2_dom"/>
</dbReference>
<evidence type="ECO:0000256" key="7">
    <source>
        <dbReference type="ARBA" id="ARBA00022679"/>
    </source>
</evidence>
<feature type="domain" description="SIS" evidence="12">
    <location>
        <begin position="464"/>
        <end position="602"/>
    </location>
</feature>
<feature type="domain" description="SIS" evidence="12">
    <location>
        <begin position="292"/>
        <end position="431"/>
    </location>
</feature>
<feature type="domain" description="Glutamine amidotransferase type-2" evidence="11">
    <location>
        <begin position="2"/>
        <end position="236"/>
    </location>
</feature>
<evidence type="ECO:0000259" key="11">
    <source>
        <dbReference type="PROSITE" id="PS51278"/>
    </source>
</evidence>
<keyword evidence="5" id="KW-0963">Cytoplasm</keyword>
<dbReference type="InterPro" id="IPR029055">
    <property type="entry name" value="Ntn_hydrolases_N"/>
</dbReference>
<dbReference type="GeneID" id="11139453"/>
<evidence type="ECO:0000256" key="8">
    <source>
        <dbReference type="ARBA" id="ARBA00022737"/>
    </source>
</evidence>
<dbReference type="Gene3D" id="3.40.50.10490">
    <property type="entry name" value="Glucose-6-phosphate isomerase like protein, domain 1"/>
    <property type="match status" value="2"/>
</dbReference>
<name>G0EEM3_PYRF1</name>
<dbReference type="InterPro" id="IPR047084">
    <property type="entry name" value="GFAT_N"/>
</dbReference>
<dbReference type="PANTHER" id="PTHR10937">
    <property type="entry name" value="GLUCOSAMINE--FRUCTOSE-6-PHOSPHATE AMINOTRANSFERASE, ISOMERIZING"/>
    <property type="match status" value="1"/>
</dbReference>
<dbReference type="Pfam" id="PF01380">
    <property type="entry name" value="SIS"/>
    <property type="match status" value="2"/>
</dbReference>
<evidence type="ECO:0000313" key="14">
    <source>
        <dbReference type="Proteomes" id="UP000001037"/>
    </source>
</evidence>
<dbReference type="STRING" id="694429.Pyrfu_0977"/>
<evidence type="ECO:0000259" key="12">
    <source>
        <dbReference type="PROSITE" id="PS51464"/>
    </source>
</evidence>
<dbReference type="InterPro" id="IPR046348">
    <property type="entry name" value="SIS_dom_sf"/>
</dbReference>
<evidence type="ECO:0000256" key="4">
    <source>
        <dbReference type="ARBA" id="ARBA00016090"/>
    </source>
</evidence>
<dbReference type="CDD" id="cd05008">
    <property type="entry name" value="SIS_GlmS_GlmD_1"/>
    <property type="match status" value="1"/>
</dbReference>
<evidence type="ECO:0000256" key="5">
    <source>
        <dbReference type="ARBA" id="ARBA00022490"/>
    </source>
</evidence>
<dbReference type="eggNOG" id="arCOG00057">
    <property type="taxonomic scope" value="Archaea"/>
</dbReference>
<dbReference type="FunCoup" id="G0EEM3">
    <property type="interactions" value="72"/>
</dbReference>
<accession>G0EEM3</accession>
<comment type="subcellular location">
    <subcellularLocation>
        <location evidence="2">Cytoplasm</location>
    </subcellularLocation>
</comment>
<evidence type="ECO:0000256" key="9">
    <source>
        <dbReference type="ARBA" id="ARBA00022962"/>
    </source>
</evidence>
<dbReference type="InterPro" id="IPR005855">
    <property type="entry name" value="GFAT"/>
</dbReference>
<dbReference type="PANTHER" id="PTHR10937:SF0">
    <property type="entry name" value="GLUTAMINE--FRUCTOSE-6-PHOSPHATE TRANSAMINASE (ISOMERIZING)"/>
    <property type="match status" value="1"/>
</dbReference>
<dbReference type="MEROPS" id="C44.A08"/>
<reference evidence="13 14" key="1">
    <citation type="journal article" date="2011" name="Stand. Genomic Sci.">
        <title>Complete genome sequence of the hyperthermophilic chemolithoautotroph Pyrolobus fumarii type strain (1A).</title>
        <authorList>
            <person name="Anderson I."/>
            <person name="Goker M."/>
            <person name="Nolan M."/>
            <person name="Lucas S."/>
            <person name="Hammon N."/>
            <person name="Deshpande S."/>
            <person name="Cheng J.F."/>
            <person name="Tapia R."/>
            <person name="Han C."/>
            <person name="Goodwin L."/>
            <person name="Pitluck S."/>
            <person name="Huntemann M."/>
            <person name="Liolios K."/>
            <person name="Ivanova N."/>
            <person name="Pagani I."/>
            <person name="Mavromatis K."/>
            <person name="Ovchinikova G."/>
            <person name="Pati A."/>
            <person name="Chen A."/>
            <person name="Palaniappan K."/>
            <person name="Land M."/>
            <person name="Hauser L."/>
            <person name="Brambilla E.M."/>
            <person name="Huber H."/>
            <person name="Yasawong M."/>
            <person name="Rohde M."/>
            <person name="Spring S."/>
            <person name="Abt B."/>
            <person name="Sikorski J."/>
            <person name="Wirth R."/>
            <person name="Detter J.C."/>
            <person name="Woyke T."/>
            <person name="Bristow J."/>
            <person name="Eisen J.A."/>
            <person name="Markowitz V."/>
            <person name="Hugenholtz P."/>
            <person name="Kyrpides N.C."/>
            <person name="Klenk H.P."/>
            <person name="Lapidus A."/>
        </authorList>
    </citation>
    <scope>NUCLEOTIDE SEQUENCE [LARGE SCALE GENOMIC DNA]</scope>
    <source>
        <strain evidence="14">DSM 11204 / 1A</strain>
    </source>
</reference>
<dbReference type="FunFam" id="3.40.50.10490:FF:000001">
    <property type="entry name" value="Glutamine--fructose-6-phosphate aminotransferase [isomerizing]"/>
    <property type="match status" value="1"/>
</dbReference>
<dbReference type="GO" id="GO:0004360">
    <property type="term" value="F:glutamine-fructose-6-phosphate transaminase (isomerizing) activity"/>
    <property type="evidence" value="ECO:0007669"/>
    <property type="project" value="UniProtKB-EC"/>
</dbReference>
<dbReference type="GO" id="GO:0097367">
    <property type="term" value="F:carbohydrate derivative binding"/>
    <property type="evidence" value="ECO:0007669"/>
    <property type="project" value="InterPro"/>
</dbReference>
<dbReference type="Proteomes" id="UP000001037">
    <property type="component" value="Chromosome"/>
</dbReference>
<evidence type="ECO:0000256" key="6">
    <source>
        <dbReference type="ARBA" id="ARBA00022576"/>
    </source>
</evidence>
<dbReference type="FunFam" id="3.60.20.10:FF:000006">
    <property type="entry name" value="Glutamine--fructose-6-phosphate aminotransferase [isomerizing]"/>
    <property type="match status" value="1"/>
</dbReference>
<dbReference type="CDD" id="cd00714">
    <property type="entry name" value="GFAT"/>
    <property type="match status" value="1"/>
</dbReference>
<protein>
    <recommendedName>
        <fullName evidence="4">Glutamine--fructose-6-phosphate aminotransferase [isomerizing]</fullName>
        <ecNumber evidence="3">2.6.1.16</ecNumber>
    </recommendedName>
</protein>
<dbReference type="HOGENOM" id="CLU_012520_7_0_2"/>
<evidence type="ECO:0000256" key="2">
    <source>
        <dbReference type="ARBA" id="ARBA00004496"/>
    </source>
</evidence>
<comment type="function">
    <text evidence="10">Catalyzes the first step in hexosamine metabolism, converting fructose-6P into glucosamine-6P using glutamine as a nitrogen source.</text>
</comment>
<dbReference type="KEGG" id="pfm:Pyrfu_0977"/>
<organism evidence="13 14">
    <name type="scientific">Pyrolobus fumarii (strain DSM 11204 / 1A)</name>
    <dbReference type="NCBI Taxonomy" id="694429"/>
    <lineage>
        <taxon>Archaea</taxon>
        <taxon>Thermoproteota</taxon>
        <taxon>Thermoprotei</taxon>
        <taxon>Desulfurococcales</taxon>
        <taxon>Pyrodictiaceae</taxon>
        <taxon>Pyrolobus</taxon>
    </lineage>
</organism>
<dbReference type="InterPro" id="IPR001347">
    <property type="entry name" value="SIS_dom"/>
</dbReference>
<gene>
    <name evidence="13" type="ordered locus">Pyrfu_0977</name>
</gene>
<comment type="catalytic activity">
    <reaction evidence="1">
        <text>D-fructose 6-phosphate + L-glutamine = D-glucosamine 6-phosphate + L-glutamate</text>
        <dbReference type="Rhea" id="RHEA:13237"/>
        <dbReference type="ChEBI" id="CHEBI:29985"/>
        <dbReference type="ChEBI" id="CHEBI:58359"/>
        <dbReference type="ChEBI" id="CHEBI:58725"/>
        <dbReference type="ChEBI" id="CHEBI:61527"/>
        <dbReference type="EC" id="2.6.1.16"/>
    </reaction>
</comment>
<dbReference type="Pfam" id="PF13522">
    <property type="entry name" value="GATase_6"/>
    <property type="match status" value="1"/>
</dbReference>
<sequence>MCGIIGVTVSPQCQQRNAVPLLLEGLKRLEYRGYDSAGVALIMCSNSSCDVKVYKAKGKVDEVIERFSLREKYSLTCLGHTRWATHGPPSDTNAHPHVDCRGYIAVVHNGIIKNYAMLKQVLSEHGHRFRSETDTEVVAHLLEEFLREGLGMLEAMRKLLEVLEGSFALAVLYSGTPNRVYFARRESPLYAAVGDCISAVSSDIPSLLHISRLVVPIEDDEYGYVEPGHLSLYDRRGEPVDWRRRAKIVTWSIEEASKGGYPHYMLKEIFEQPRALYETLIGLIEDPALEEAAELLVNARRVFVTGAGTSYHATLVFKHYITGMAGIVPIDFIASEHPEYMAAVSHEDVLIAVSQSGETTDTLQAVREAKKRGVKIIAVTNVIGSTLSRLADVTLYTRAGPEIGVAATKTFLTQVLTLQLLAARVACKLGVIDKSDFESIVEKLSSAREAARSAERLNPHIKALAVILSKAQSMFVLGRLLGAHLAREAALKIKEISYVHAEAYPAGESKHGPIALVEEGFPVIFVGTPGVEKKLYSNMEEMKARGAKVIVVGVDSYEDAPADYKVLVGSYDETLAPYAIMPPLQLLAYHMAVMLGYDPDKPRNLAKTVTVE</sequence>
<dbReference type="RefSeq" id="WP_014026522.1">
    <property type="nucleotide sequence ID" value="NC_015931.1"/>
</dbReference>
<dbReference type="AlphaFoldDB" id="G0EEM3"/>